<name>A0ABV3M6A9_9ACTN</name>
<keyword evidence="2" id="KW-0255">Endonuclease</keyword>
<dbReference type="SMART" id="SM00507">
    <property type="entry name" value="HNHc"/>
    <property type="match status" value="1"/>
</dbReference>
<organism evidence="2 3">
    <name type="scientific">Streptomyces huasconensis</name>
    <dbReference type="NCBI Taxonomy" id="1854574"/>
    <lineage>
        <taxon>Bacteria</taxon>
        <taxon>Bacillati</taxon>
        <taxon>Actinomycetota</taxon>
        <taxon>Actinomycetes</taxon>
        <taxon>Kitasatosporales</taxon>
        <taxon>Streptomycetaceae</taxon>
        <taxon>Streptomyces</taxon>
    </lineage>
</organism>
<dbReference type="EMBL" id="JBEYRS010000023">
    <property type="protein sequence ID" value="MEW2367245.1"/>
    <property type="molecule type" value="Genomic_DNA"/>
</dbReference>
<dbReference type="Proteomes" id="UP001553843">
    <property type="component" value="Unassembled WGS sequence"/>
</dbReference>
<dbReference type="Pfam" id="PF13392">
    <property type="entry name" value="HNH_3"/>
    <property type="match status" value="1"/>
</dbReference>
<feature type="domain" description="HNH nuclease" evidence="1">
    <location>
        <begin position="221"/>
        <end position="265"/>
    </location>
</feature>
<protein>
    <submittedName>
        <fullName evidence="2">HNH endonuclease</fullName>
    </submittedName>
</protein>
<evidence type="ECO:0000313" key="2">
    <source>
        <dbReference type="EMBL" id="MEW2367245.1"/>
    </source>
</evidence>
<dbReference type="InterPro" id="IPR044925">
    <property type="entry name" value="His-Me_finger_sf"/>
</dbReference>
<evidence type="ECO:0000313" key="3">
    <source>
        <dbReference type="Proteomes" id="UP001553843"/>
    </source>
</evidence>
<keyword evidence="2" id="KW-0540">Nuclease</keyword>
<evidence type="ECO:0000259" key="1">
    <source>
        <dbReference type="SMART" id="SM00507"/>
    </source>
</evidence>
<keyword evidence="2" id="KW-0378">Hydrolase</keyword>
<proteinExistence type="predicted"/>
<accession>A0ABV3M6A9</accession>
<keyword evidence="3" id="KW-1185">Reference proteome</keyword>
<comment type="caution">
    <text evidence="2">The sequence shown here is derived from an EMBL/GenBank/DDBJ whole genome shotgun (WGS) entry which is preliminary data.</text>
</comment>
<dbReference type="InterPro" id="IPR003615">
    <property type="entry name" value="HNH_nuc"/>
</dbReference>
<sequence>MSKYPRELLETAAAGSTSLVDLMRRVGAPMGSGPHRYLRDRLRHYGIDTSHFLAEPLPERPPRSYSKQTLTEAAACSTSIREMFVHMGIPPEDGPYWYVKKKLAQFGIDTGHFTAPRRTGGTDVFPEEDFTRAVAASHGLADLMRRLGLPPFSGSGRAKAKRSIDEYGLSTEHFVGQAHNAGRRPPTTKGAEEILIRLDGGSARTRTHLLRRALDDIGVPHVCAACGLGETWQGMRLVLEIDHINGDRLDNRRENLRYLCPSCHSQTASFAVRSRTRPQGQ</sequence>
<dbReference type="RefSeq" id="WP_359782403.1">
    <property type="nucleotide sequence ID" value="NZ_JBEYRR010000011.1"/>
</dbReference>
<gene>
    <name evidence="2" type="ORF">AB0887_35560</name>
</gene>
<dbReference type="GO" id="GO:0004519">
    <property type="term" value="F:endonuclease activity"/>
    <property type="evidence" value="ECO:0007669"/>
    <property type="project" value="UniProtKB-KW"/>
</dbReference>
<dbReference type="SUPFAM" id="SSF54060">
    <property type="entry name" value="His-Me finger endonucleases"/>
    <property type="match status" value="1"/>
</dbReference>
<reference evidence="2 3" key="1">
    <citation type="submission" date="2024-06" db="EMBL/GenBank/DDBJ databases">
        <title>The Natural Products Discovery Center: Release of the First 8490 Sequenced Strains for Exploring Actinobacteria Biosynthetic Diversity.</title>
        <authorList>
            <person name="Kalkreuter E."/>
            <person name="Kautsar S.A."/>
            <person name="Yang D."/>
            <person name="Bader C.D."/>
            <person name="Teijaro C.N."/>
            <person name="Fluegel L."/>
            <person name="Davis C.M."/>
            <person name="Simpson J.R."/>
            <person name="Lauterbach L."/>
            <person name="Steele A.D."/>
            <person name="Gui C."/>
            <person name="Meng S."/>
            <person name="Li G."/>
            <person name="Viehrig K."/>
            <person name="Ye F."/>
            <person name="Su P."/>
            <person name="Kiefer A.F."/>
            <person name="Nichols A."/>
            <person name="Cepeda A.J."/>
            <person name="Yan W."/>
            <person name="Fan B."/>
            <person name="Jiang Y."/>
            <person name="Adhikari A."/>
            <person name="Zheng C.-J."/>
            <person name="Schuster L."/>
            <person name="Cowan T.M."/>
            <person name="Smanski M.J."/>
            <person name="Chevrette M.G."/>
            <person name="De Carvalho L.P.S."/>
            <person name="Shen B."/>
        </authorList>
    </citation>
    <scope>NUCLEOTIDE SEQUENCE [LARGE SCALE GENOMIC DNA]</scope>
    <source>
        <strain evidence="2 3">NPDC047833</strain>
    </source>
</reference>
<dbReference type="CDD" id="cd00085">
    <property type="entry name" value="HNHc"/>
    <property type="match status" value="1"/>
</dbReference>